<dbReference type="GO" id="GO:0006508">
    <property type="term" value="P:proteolysis"/>
    <property type="evidence" value="ECO:0007669"/>
    <property type="project" value="UniProtKB-KW"/>
</dbReference>
<dbReference type="eggNOG" id="COG1404">
    <property type="taxonomic scope" value="Bacteria"/>
</dbReference>
<dbReference type="GO" id="GO:0008233">
    <property type="term" value="F:peptidase activity"/>
    <property type="evidence" value="ECO:0007669"/>
    <property type="project" value="UniProtKB-KW"/>
</dbReference>
<organism evidence="1 2">
    <name type="scientific">Gracilibacillus boraciitolerans JCM 21714</name>
    <dbReference type="NCBI Taxonomy" id="1298598"/>
    <lineage>
        <taxon>Bacteria</taxon>
        <taxon>Bacillati</taxon>
        <taxon>Bacillota</taxon>
        <taxon>Bacilli</taxon>
        <taxon>Bacillales</taxon>
        <taxon>Bacillaceae</taxon>
        <taxon>Gracilibacillus</taxon>
    </lineage>
</organism>
<keyword evidence="1" id="KW-0645">Protease</keyword>
<dbReference type="RefSeq" id="WP_052000416.1">
    <property type="nucleotide sequence ID" value="NZ_BAVS01000005.1"/>
</dbReference>
<comment type="caution">
    <text evidence="1">The sequence shown here is derived from an EMBL/GenBank/DDBJ whole genome shotgun (WGS) entry which is preliminary data.</text>
</comment>
<dbReference type="STRING" id="1298598.JCM21714_1514"/>
<sequence length="190" mass="22060">MQFGKLEKINEQRIERIVVENISDRAQKYSFSLPKQQQDIRFQLPPQTFTLAPKAKKELEVKMTVRTSQLDQNIKQGYLYLNNIPLPYMFLTETAEIPEAMGLEFTLSPIDSAYQYQLYLVENAKKLTIDLYDATTFAFVTNVLELKEPSTGVIEGSVELNEQKGEYIANIKIEKESDETYDYQVPIWLE</sequence>
<evidence type="ECO:0000313" key="1">
    <source>
        <dbReference type="EMBL" id="GAE92509.1"/>
    </source>
</evidence>
<protein>
    <submittedName>
        <fullName evidence="1">Minor extracellular serine protease</fullName>
    </submittedName>
</protein>
<gene>
    <name evidence="1" type="ORF">JCM21714_1514</name>
</gene>
<name>W4VIC9_9BACI</name>
<dbReference type="AlphaFoldDB" id="W4VIC9"/>
<dbReference type="Gene3D" id="2.60.40.10">
    <property type="entry name" value="Immunoglobulins"/>
    <property type="match status" value="1"/>
</dbReference>
<proteinExistence type="predicted"/>
<evidence type="ECO:0000313" key="2">
    <source>
        <dbReference type="Proteomes" id="UP000019102"/>
    </source>
</evidence>
<keyword evidence="1" id="KW-0378">Hydrolase</keyword>
<dbReference type="EMBL" id="BAVS01000005">
    <property type="protein sequence ID" value="GAE92509.1"/>
    <property type="molecule type" value="Genomic_DNA"/>
</dbReference>
<dbReference type="InterPro" id="IPR013783">
    <property type="entry name" value="Ig-like_fold"/>
</dbReference>
<dbReference type="Proteomes" id="UP000019102">
    <property type="component" value="Unassembled WGS sequence"/>
</dbReference>
<keyword evidence="2" id="KW-1185">Reference proteome</keyword>
<reference evidence="1 2" key="1">
    <citation type="journal article" date="2014" name="Genome Announc.">
        <title>Draft Genome Sequence of the Boron-Tolerant and Moderately Halotolerant Bacterium Gracilibacillus boraciitolerans JCM 21714T.</title>
        <authorList>
            <person name="Ahmed I."/>
            <person name="Oshima K."/>
            <person name="Suda W."/>
            <person name="Kitamura K."/>
            <person name="Iida T."/>
            <person name="Ohmori Y."/>
            <person name="Fujiwara T."/>
            <person name="Hattori M."/>
            <person name="Ohkuma M."/>
        </authorList>
    </citation>
    <scope>NUCLEOTIDE SEQUENCE [LARGE SCALE GENOMIC DNA]</scope>
    <source>
        <strain evidence="1 2">JCM 21714</strain>
    </source>
</reference>
<accession>W4VIC9</accession>